<comment type="catalytic activity">
    <reaction evidence="7">
        <text>L-threonyl-[protein] + ATP = O-phospho-L-threonyl-[protein] + ADP + H(+)</text>
        <dbReference type="Rhea" id="RHEA:46608"/>
        <dbReference type="Rhea" id="RHEA-COMP:11060"/>
        <dbReference type="Rhea" id="RHEA-COMP:11605"/>
        <dbReference type="ChEBI" id="CHEBI:15378"/>
        <dbReference type="ChEBI" id="CHEBI:30013"/>
        <dbReference type="ChEBI" id="CHEBI:30616"/>
        <dbReference type="ChEBI" id="CHEBI:61977"/>
        <dbReference type="ChEBI" id="CHEBI:456216"/>
        <dbReference type="EC" id="2.7.11.1"/>
    </reaction>
</comment>
<dbReference type="InterPro" id="IPR011009">
    <property type="entry name" value="Kinase-like_dom_sf"/>
</dbReference>
<reference evidence="13" key="1">
    <citation type="journal article" date="2014" name="Science">
        <title>Ancient hybridizations among the ancestral genomes of bread wheat.</title>
        <authorList>
            <consortium name="International Wheat Genome Sequencing Consortium,"/>
            <person name="Marcussen T."/>
            <person name="Sandve S.R."/>
            <person name="Heier L."/>
            <person name="Spannagl M."/>
            <person name="Pfeifer M."/>
            <person name="Jakobsen K.S."/>
            <person name="Wulff B.B."/>
            <person name="Steuernagel B."/>
            <person name="Mayer K.F."/>
            <person name="Olsen O.A."/>
        </authorList>
    </citation>
    <scope>NUCLEOTIDE SEQUENCE [LARGE SCALE GENOMIC DNA]</scope>
    <source>
        <strain evidence="13">cv. AL8/78</strain>
    </source>
</reference>
<dbReference type="GO" id="GO:0004674">
    <property type="term" value="F:protein serine/threonine kinase activity"/>
    <property type="evidence" value="ECO:0007669"/>
    <property type="project" value="UniProtKB-KW"/>
</dbReference>
<evidence type="ECO:0000313" key="13">
    <source>
        <dbReference type="Proteomes" id="UP000015105"/>
    </source>
</evidence>
<evidence type="ECO:0000256" key="2">
    <source>
        <dbReference type="ARBA" id="ARBA00022527"/>
    </source>
</evidence>
<dbReference type="PROSITE" id="PS00107">
    <property type="entry name" value="PROTEIN_KINASE_ATP"/>
    <property type="match status" value="1"/>
</dbReference>
<keyword evidence="2 10" id="KW-0723">Serine/threonine-protein kinase</keyword>
<reference evidence="13" key="2">
    <citation type="journal article" date="2017" name="Nat. Plants">
        <title>The Aegilops tauschii genome reveals multiple impacts of transposons.</title>
        <authorList>
            <person name="Zhao G."/>
            <person name="Zou C."/>
            <person name="Li K."/>
            <person name="Wang K."/>
            <person name="Li T."/>
            <person name="Gao L."/>
            <person name="Zhang X."/>
            <person name="Wang H."/>
            <person name="Yang Z."/>
            <person name="Liu X."/>
            <person name="Jiang W."/>
            <person name="Mao L."/>
            <person name="Kong X."/>
            <person name="Jiao Y."/>
            <person name="Jia J."/>
        </authorList>
    </citation>
    <scope>NUCLEOTIDE SEQUENCE [LARGE SCALE GENOMIC DNA]</scope>
    <source>
        <strain evidence="13">cv. AL8/78</strain>
    </source>
</reference>
<evidence type="ECO:0000256" key="9">
    <source>
        <dbReference type="PROSITE-ProRule" id="PRU10141"/>
    </source>
</evidence>
<evidence type="ECO:0000256" key="8">
    <source>
        <dbReference type="ARBA" id="ARBA00048679"/>
    </source>
</evidence>
<reference evidence="12" key="4">
    <citation type="submission" date="2019-03" db="UniProtKB">
        <authorList>
            <consortium name="EnsemblPlants"/>
        </authorList>
    </citation>
    <scope>IDENTIFICATION</scope>
</reference>
<sequence length="231" mass="26233">IGGSNNMENVHAAPRVLSFRLLNEITKGFSTDMKIGAGSYGNVYKGEHTTGEIIAVKVLHYIPGIDDEQFEKEYHNLATLRHKNIVRLLGYCHETRREFLPYNGKLVFAEMTQRALCFEYMQNGSLDGCLTDESTGHDWCTRYAITKGICQGLKYLHEELDPPMYHLDLKPANVLLDENMVPKLADFGLSRLFRGEQTQMTKSAVGTLCMGTGRTSYRQDQFTRWSVIPNK</sequence>
<dbReference type="Pfam" id="PF00069">
    <property type="entry name" value="Pkinase"/>
    <property type="match status" value="1"/>
</dbReference>
<dbReference type="InterPro" id="IPR008271">
    <property type="entry name" value="Ser/Thr_kinase_AS"/>
</dbReference>
<dbReference type="PROSITE" id="PS00108">
    <property type="entry name" value="PROTEIN_KINASE_ST"/>
    <property type="match status" value="1"/>
</dbReference>
<comment type="similarity">
    <text evidence="10">Belongs to the protein kinase superfamily.</text>
</comment>
<evidence type="ECO:0000313" key="12">
    <source>
        <dbReference type="EnsemblPlants" id="AET2Gv20035300.2"/>
    </source>
</evidence>
<evidence type="ECO:0000256" key="1">
    <source>
        <dbReference type="ARBA" id="ARBA00012513"/>
    </source>
</evidence>
<protein>
    <recommendedName>
        <fullName evidence="1">non-specific serine/threonine protein kinase</fullName>
        <ecNumber evidence="1">2.7.11.1</ecNumber>
    </recommendedName>
</protein>
<dbReference type="STRING" id="200361.A0A453A976"/>
<dbReference type="AlphaFoldDB" id="A0A453A976"/>
<dbReference type="InterPro" id="IPR000719">
    <property type="entry name" value="Prot_kinase_dom"/>
</dbReference>
<dbReference type="FunFam" id="1.10.510.10:FF:001023">
    <property type="entry name" value="Os07g0541700 protein"/>
    <property type="match status" value="1"/>
</dbReference>
<evidence type="ECO:0000256" key="10">
    <source>
        <dbReference type="RuleBase" id="RU000304"/>
    </source>
</evidence>
<proteinExistence type="inferred from homology"/>
<keyword evidence="4 9" id="KW-0547">Nucleotide-binding</keyword>
<dbReference type="Gene3D" id="1.10.510.10">
    <property type="entry name" value="Transferase(Phosphotransferase) domain 1"/>
    <property type="match status" value="1"/>
</dbReference>
<keyword evidence="13" id="KW-1185">Reference proteome</keyword>
<keyword evidence="5" id="KW-0418">Kinase</keyword>
<dbReference type="PANTHER" id="PTHR45707:SF76">
    <property type="entry name" value="PROTEIN KINASE DOMAIN-CONTAINING PROTEIN"/>
    <property type="match status" value="1"/>
</dbReference>
<dbReference type="PROSITE" id="PS50011">
    <property type="entry name" value="PROTEIN_KINASE_DOM"/>
    <property type="match status" value="1"/>
</dbReference>
<comment type="catalytic activity">
    <reaction evidence="8">
        <text>L-seryl-[protein] + ATP = O-phospho-L-seryl-[protein] + ADP + H(+)</text>
        <dbReference type="Rhea" id="RHEA:17989"/>
        <dbReference type="Rhea" id="RHEA-COMP:9863"/>
        <dbReference type="Rhea" id="RHEA-COMP:11604"/>
        <dbReference type="ChEBI" id="CHEBI:15378"/>
        <dbReference type="ChEBI" id="CHEBI:29999"/>
        <dbReference type="ChEBI" id="CHEBI:30616"/>
        <dbReference type="ChEBI" id="CHEBI:83421"/>
        <dbReference type="ChEBI" id="CHEBI:456216"/>
        <dbReference type="EC" id="2.7.11.1"/>
    </reaction>
</comment>
<keyword evidence="6 9" id="KW-0067">ATP-binding</keyword>
<reference evidence="12" key="5">
    <citation type="journal article" date="2021" name="G3 (Bethesda)">
        <title>Aegilops tauschii genome assembly Aet v5.0 features greater sequence contiguity and improved annotation.</title>
        <authorList>
            <person name="Wang L."/>
            <person name="Zhu T."/>
            <person name="Rodriguez J.C."/>
            <person name="Deal K.R."/>
            <person name="Dubcovsky J."/>
            <person name="McGuire P.E."/>
            <person name="Lux T."/>
            <person name="Spannagl M."/>
            <person name="Mayer K.F.X."/>
            <person name="Baldrich P."/>
            <person name="Meyers B.C."/>
            <person name="Huo N."/>
            <person name="Gu Y.Q."/>
            <person name="Zhou H."/>
            <person name="Devos K.M."/>
            <person name="Bennetzen J.L."/>
            <person name="Unver T."/>
            <person name="Budak H."/>
            <person name="Gulick P.J."/>
            <person name="Galiba G."/>
            <person name="Kalapos B."/>
            <person name="Nelson D.R."/>
            <person name="Li P."/>
            <person name="You F.M."/>
            <person name="Luo M.C."/>
            <person name="Dvorak J."/>
        </authorList>
    </citation>
    <scope>NUCLEOTIDE SEQUENCE [LARGE SCALE GENOMIC DNA]</scope>
    <source>
        <strain evidence="12">cv. AL8/78</strain>
    </source>
</reference>
<evidence type="ECO:0000256" key="3">
    <source>
        <dbReference type="ARBA" id="ARBA00022679"/>
    </source>
</evidence>
<dbReference type="SMART" id="SM00220">
    <property type="entry name" value="S_TKc"/>
    <property type="match status" value="1"/>
</dbReference>
<evidence type="ECO:0000256" key="6">
    <source>
        <dbReference type="ARBA" id="ARBA00022840"/>
    </source>
</evidence>
<evidence type="ECO:0000259" key="11">
    <source>
        <dbReference type="PROSITE" id="PS50011"/>
    </source>
</evidence>
<evidence type="ECO:0000256" key="4">
    <source>
        <dbReference type="ARBA" id="ARBA00022741"/>
    </source>
</evidence>
<evidence type="ECO:0000256" key="5">
    <source>
        <dbReference type="ARBA" id="ARBA00022777"/>
    </source>
</evidence>
<feature type="binding site" evidence="9">
    <location>
        <position position="57"/>
    </location>
    <ligand>
        <name>ATP</name>
        <dbReference type="ChEBI" id="CHEBI:30616"/>
    </ligand>
</feature>
<dbReference type="EC" id="2.7.11.1" evidence="1"/>
<dbReference type="EnsemblPlants" id="AET2Gv20035300.2">
    <property type="protein sequence ID" value="AET2Gv20035300.2"/>
    <property type="gene ID" value="AET2Gv20035300"/>
</dbReference>
<organism evidence="12 13">
    <name type="scientific">Aegilops tauschii subsp. strangulata</name>
    <name type="common">Goatgrass</name>
    <dbReference type="NCBI Taxonomy" id="200361"/>
    <lineage>
        <taxon>Eukaryota</taxon>
        <taxon>Viridiplantae</taxon>
        <taxon>Streptophyta</taxon>
        <taxon>Embryophyta</taxon>
        <taxon>Tracheophyta</taxon>
        <taxon>Spermatophyta</taxon>
        <taxon>Magnoliopsida</taxon>
        <taxon>Liliopsida</taxon>
        <taxon>Poales</taxon>
        <taxon>Poaceae</taxon>
        <taxon>BOP clade</taxon>
        <taxon>Pooideae</taxon>
        <taxon>Triticodae</taxon>
        <taxon>Triticeae</taxon>
        <taxon>Triticinae</taxon>
        <taxon>Aegilops</taxon>
    </lineage>
</organism>
<dbReference type="PANTHER" id="PTHR45707">
    <property type="entry name" value="C2 CALCIUM/LIPID-BINDING PLANT PHOSPHORIBOSYLTRANSFERASE FAMILY PROTEIN"/>
    <property type="match status" value="1"/>
</dbReference>
<dbReference type="FunFam" id="3.30.200.20:FF:000465">
    <property type="entry name" value="Cysteine-rich receptor-like protein kinase 6"/>
    <property type="match status" value="1"/>
</dbReference>
<dbReference type="GO" id="GO:0005524">
    <property type="term" value="F:ATP binding"/>
    <property type="evidence" value="ECO:0007669"/>
    <property type="project" value="UniProtKB-UniRule"/>
</dbReference>
<dbReference type="Proteomes" id="UP000015105">
    <property type="component" value="Chromosome 2D"/>
</dbReference>
<dbReference type="Gramene" id="AET2Gv20035300.2">
    <property type="protein sequence ID" value="AET2Gv20035300.2"/>
    <property type="gene ID" value="AET2Gv20035300"/>
</dbReference>
<name>A0A453A976_AEGTS</name>
<keyword evidence="3" id="KW-0808">Transferase</keyword>
<accession>A0A453A976</accession>
<feature type="domain" description="Protein kinase" evidence="11">
    <location>
        <begin position="29"/>
        <end position="231"/>
    </location>
</feature>
<dbReference type="SUPFAM" id="SSF56112">
    <property type="entry name" value="Protein kinase-like (PK-like)"/>
    <property type="match status" value="1"/>
</dbReference>
<dbReference type="InterPro" id="IPR017441">
    <property type="entry name" value="Protein_kinase_ATP_BS"/>
</dbReference>
<evidence type="ECO:0000256" key="7">
    <source>
        <dbReference type="ARBA" id="ARBA00047899"/>
    </source>
</evidence>
<reference evidence="12" key="3">
    <citation type="journal article" date="2017" name="Nature">
        <title>Genome sequence of the progenitor of the wheat D genome Aegilops tauschii.</title>
        <authorList>
            <person name="Luo M.C."/>
            <person name="Gu Y.Q."/>
            <person name="Puiu D."/>
            <person name="Wang H."/>
            <person name="Twardziok S.O."/>
            <person name="Deal K.R."/>
            <person name="Huo N."/>
            <person name="Zhu T."/>
            <person name="Wang L."/>
            <person name="Wang Y."/>
            <person name="McGuire P.E."/>
            <person name="Liu S."/>
            <person name="Long H."/>
            <person name="Ramasamy R.K."/>
            <person name="Rodriguez J.C."/>
            <person name="Van S.L."/>
            <person name="Yuan L."/>
            <person name="Wang Z."/>
            <person name="Xia Z."/>
            <person name="Xiao L."/>
            <person name="Anderson O.D."/>
            <person name="Ouyang S."/>
            <person name="Liang Y."/>
            <person name="Zimin A.V."/>
            <person name="Pertea G."/>
            <person name="Qi P."/>
            <person name="Bennetzen J.L."/>
            <person name="Dai X."/>
            <person name="Dawson M.W."/>
            <person name="Muller H.G."/>
            <person name="Kugler K."/>
            <person name="Rivarola-Duarte L."/>
            <person name="Spannagl M."/>
            <person name="Mayer K.F.X."/>
            <person name="Lu F.H."/>
            <person name="Bevan M.W."/>
            <person name="Leroy P."/>
            <person name="Li P."/>
            <person name="You F.M."/>
            <person name="Sun Q."/>
            <person name="Liu Z."/>
            <person name="Lyons E."/>
            <person name="Wicker T."/>
            <person name="Salzberg S.L."/>
            <person name="Devos K.M."/>
            <person name="Dvorak J."/>
        </authorList>
    </citation>
    <scope>NUCLEOTIDE SEQUENCE [LARGE SCALE GENOMIC DNA]</scope>
    <source>
        <strain evidence="12">cv. AL8/78</strain>
    </source>
</reference>